<dbReference type="Pfam" id="PF01784">
    <property type="entry name" value="DUF34_NIF3"/>
    <property type="match status" value="1"/>
</dbReference>
<dbReference type="STRING" id="207954.MED92_01669"/>
<dbReference type="Proteomes" id="UP000243469">
    <property type="component" value="Unassembled WGS sequence"/>
</dbReference>
<dbReference type="EMBL" id="PDSH01000018">
    <property type="protein sequence ID" value="PIE24009.1"/>
    <property type="molecule type" value="Genomic_DNA"/>
</dbReference>
<reference evidence="5 6" key="1">
    <citation type="submission" date="2017-10" db="EMBL/GenBank/DDBJ databases">
        <title>Novel microbial diversity and functional potential in the marine mammal oral microbiome.</title>
        <authorList>
            <person name="Dudek N.K."/>
            <person name="Sun C.L."/>
            <person name="Burstein D."/>
            <person name="Kantor R.S."/>
            <person name="Aliaga Goltsman D.S."/>
            <person name="Bik E.M."/>
            <person name="Thomas B.C."/>
            <person name="Banfield J.F."/>
            <person name="Relman D.A."/>
        </authorList>
    </citation>
    <scope>NUCLEOTIDE SEQUENCE [LARGE SCALE GENOMIC DNA]</scope>
    <source>
        <strain evidence="5">DOLJORAL78_47_21</strain>
    </source>
</reference>
<keyword evidence="3 4" id="KW-0479">Metal-binding</keyword>
<gene>
    <name evidence="5" type="ORF">CSA60_03790</name>
</gene>
<dbReference type="PANTHER" id="PTHR13799">
    <property type="entry name" value="NGG1 INTERACTING FACTOR 3"/>
    <property type="match status" value="1"/>
</dbReference>
<dbReference type="FunFam" id="3.40.1390.30:FF:000002">
    <property type="entry name" value="Nif3-like dinuclear metal center protein"/>
    <property type="match status" value="1"/>
</dbReference>
<comment type="caution">
    <text evidence="5">The sequence shown here is derived from an EMBL/GenBank/DDBJ whole genome shotgun (WGS) entry which is preliminary data.</text>
</comment>
<feature type="binding site" evidence="4">
    <location>
        <position position="221"/>
    </location>
    <ligand>
        <name>a divalent metal cation</name>
        <dbReference type="ChEBI" id="CHEBI:60240"/>
        <label>1</label>
    </ligand>
</feature>
<dbReference type="Gene3D" id="3.40.1390.30">
    <property type="entry name" value="NIF3 (NGG1p interacting factor 3)-like"/>
    <property type="match status" value="2"/>
</dbReference>
<protein>
    <recommendedName>
        <fullName evidence="2">GTP cyclohydrolase 1 type 2 homolog</fullName>
    </recommendedName>
</protein>
<dbReference type="GO" id="GO:0005737">
    <property type="term" value="C:cytoplasm"/>
    <property type="evidence" value="ECO:0007669"/>
    <property type="project" value="TreeGrafter"/>
</dbReference>
<evidence type="ECO:0000256" key="1">
    <source>
        <dbReference type="ARBA" id="ARBA00006964"/>
    </source>
</evidence>
<dbReference type="GO" id="GO:0046872">
    <property type="term" value="F:metal ion binding"/>
    <property type="evidence" value="ECO:0007669"/>
    <property type="project" value="UniProtKB-KW"/>
</dbReference>
<evidence type="ECO:0000313" key="6">
    <source>
        <dbReference type="Proteomes" id="UP000243469"/>
    </source>
</evidence>
<dbReference type="AlphaFoldDB" id="A0A2G6JNA5"/>
<organism evidence="5 6">
    <name type="scientific">Neptuniibacter caesariensis</name>
    <dbReference type="NCBI Taxonomy" id="207954"/>
    <lineage>
        <taxon>Bacteria</taxon>
        <taxon>Pseudomonadati</taxon>
        <taxon>Pseudomonadota</taxon>
        <taxon>Gammaproteobacteria</taxon>
        <taxon>Oceanospirillales</taxon>
        <taxon>Oceanospirillaceae</taxon>
        <taxon>Neptuniibacter</taxon>
    </lineage>
</organism>
<proteinExistence type="inferred from homology"/>
<dbReference type="InterPro" id="IPR036069">
    <property type="entry name" value="DUF34/NIF3_sf"/>
</dbReference>
<evidence type="ECO:0000256" key="2">
    <source>
        <dbReference type="ARBA" id="ARBA00022112"/>
    </source>
</evidence>
<feature type="binding site" evidence="4">
    <location>
        <position position="65"/>
    </location>
    <ligand>
        <name>a divalent metal cation</name>
        <dbReference type="ChEBI" id="CHEBI:60240"/>
        <label>1</label>
    </ligand>
</feature>
<accession>A0A2G6JNA5</accession>
<sequence length="253" mass="27654">MSVKLSEIMHYLNQRLTPEQFRDYCPNGLQVEGKPEVSILVSGVTASQALIDKAIELQADAILVHHGYFWKGEDSCITGIKKKRIKALLDNNISLIAYHLPLDAHPELGNNAQLAKKLGISVTGGLEPENPRSIGNIGVLDKPMSAQAFSCRINSALQRKPLLVEGGEHEIKRIAWCTGGAQGYIEQAIALGVDAYVSGEISEQTVHSARENGIHYFAAGHHATERYGAEAVGNELMLHFNLKHQFVDIDNPA</sequence>
<evidence type="ECO:0000313" key="5">
    <source>
        <dbReference type="EMBL" id="PIE24009.1"/>
    </source>
</evidence>
<dbReference type="SUPFAM" id="SSF102705">
    <property type="entry name" value="NIF3 (NGG1p interacting factor 3)-like"/>
    <property type="match status" value="1"/>
</dbReference>
<dbReference type="InterPro" id="IPR002678">
    <property type="entry name" value="DUF34/NIF3"/>
</dbReference>
<dbReference type="NCBIfam" id="TIGR00486">
    <property type="entry name" value="YbgI_SA1388"/>
    <property type="match status" value="1"/>
</dbReference>
<evidence type="ECO:0000256" key="4">
    <source>
        <dbReference type="PIRSR" id="PIRSR602678-1"/>
    </source>
</evidence>
<dbReference type="PANTHER" id="PTHR13799:SF14">
    <property type="entry name" value="GTP CYCLOHYDROLASE 1 TYPE 2 HOMOLOG"/>
    <property type="match status" value="1"/>
</dbReference>
<feature type="binding site" evidence="4">
    <location>
        <position position="103"/>
    </location>
    <ligand>
        <name>a divalent metal cation</name>
        <dbReference type="ChEBI" id="CHEBI:60240"/>
        <label>1</label>
    </ligand>
</feature>
<evidence type="ECO:0000256" key="3">
    <source>
        <dbReference type="ARBA" id="ARBA00022723"/>
    </source>
</evidence>
<comment type="similarity">
    <text evidence="1">Belongs to the GTP cyclohydrolase I type 2/NIF3 family.</text>
</comment>
<name>A0A2G6JNA5_NEPCE</name>
<feature type="binding site" evidence="4">
    <location>
        <position position="66"/>
    </location>
    <ligand>
        <name>a divalent metal cation</name>
        <dbReference type="ChEBI" id="CHEBI:60240"/>
        <label>1</label>
    </ligand>
</feature>
<feature type="binding site" evidence="4">
    <location>
        <position position="225"/>
    </location>
    <ligand>
        <name>a divalent metal cation</name>
        <dbReference type="ChEBI" id="CHEBI:60240"/>
        <label>1</label>
    </ligand>
</feature>